<dbReference type="InterPro" id="IPR029063">
    <property type="entry name" value="SAM-dependent_MTases_sf"/>
</dbReference>
<dbReference type="PANTHER" id="PTHR11727:SF7">
    <property type="entry name" value="DIMETHYLADENOSINE TRANSFERASE-RELATED"/>
    <property type="match status" value="1"/>
</dbReference>
<evidence type="ECO:0000256" key="6">
    <source>
        <dbReference type="ARBA" id="ARBA00022884"/>
    </source>
</evidence>
<dbReference type="InterPro" id="IPR020596">
    <property type="entry name" value="rRNA_Ade_Mease_Trfase_CS"/>
</dbReference>
<dbReference type="EMBL" id="CP045875">
    <property type="protein sequence ID" value="QGG48686.1"/>
    <property type="molecule type" value="Genomic_DNA"/>
</dbReference>
<dbReference type="Proteomes" id="UP000366051">
    <property type="component" value="Chromosome"/>
</dbReference>
<dbReference type="InterPro" id="IPR001737">
    <property type="entry name" value="KsgA/Erm"/>
</dbReference>
<feature type="binding site" evidence="7 8">
    <location>
        <position position="25"/>
    </location>
    <ligand>
        <name>S-adenosyl-L-methionine</name>
        <dbReference type="ChEBI" id="CHEBI:59789"/>
    </ligand>
</feature>
<dbReference type="PROSITE" id="PS51689">
    <property type="entry name" value="SAM_RNA_A_N6_MT"/>
    <property type="match status" value="1"/>
</dbReference>
<keyword evidence="11" id="KW-1185">Reference proteome</keyword>
<feature type="binding site" evidence="7 8">
    <location>
        <position position="23"/>
    </location>
    <ligand>
        <name>S-adenosyl-L-methionine</name>
        <dbReference type="ChEBI" id="CHEBI:59789"/>
    </ligand>
</feature>
<keyword evidence="2 7" id="KW-0698">rRNA processing</keyword>
<feature type="binding site" evidence="7 8">
    <location>
        <position position="124"/>
    </location>
    <ligand>
        <name>S-adenosyl-L-methionine</name>
        <dbReference type="ChEBI" id="CHEBI:59789"/>
    </ligand>
</feature>
<keyword evidence="6 7" id="KW-0694">RNA-binding</keyword>
<reference evidence="11" key="1">
    <citation type="submission" date="2019-11" db="EMBL/GenBank/DDBJ databases">
        <title>Genome sequence of Heliorestis convoluta strain HH, an alkaliphilic and minimalistic phototrophic bacterium from a soda lake in Egypt.</title>
        <authorList>
            <person name="Dewey E.D."/>
            <person name="Stokes L.M."/>
            <person name="Burchell B.M."/>
            <person name="Shaffer K.N."/>
            <person name="Huntington A.M."/>
            <person name="Baker J.M."/>
            <person name="Nadendla S."/>
            <person name="Giglio M.G."/>
            <person name="Touchman J.W."/>
            <person name="Blankenship R.E."/>
            <person name="Madigan M.T."/>
            <person name="Sattley W.M."/>
        </authorList>
    </citation>
    <scope>NUCLEOTIDE SEQUENCE [LARGE SCALE GENOMIC DNA]</scope>
    <source>
        <strain evidence="11">HH</strain>
    </source>
</reference>
<dbReference type="KEGG" id="hcv:FTV88_2593"/>
<dbReference type="GO" id="GO:0052908">
    <property type="term" value="F:16S rRNA (adenine(1518)-N(6)/adenine(1519)-N(6))-dimethyltransferase activity"/>
    <property type="evidence" value="ECO:0007669"/>
    <property type="project" value="UniProtKB-EC"/>
</dbReference>
<keyword evidence="1 7" id="KW-0963">Cytoplasm</keyword>
<dbReference type="Pfam" id="PF00398">
    <property type="entry name" value="RrnaAD"/>
    <property type="match status" value="1"/>
</dbReference>
<dbReference type="FunFam" id="3.40.50.150:FF:000023">
    <property type="entry name" value="Ribosomal RNA small subunit methyltransferase A"/>
    <property type="match status" value="1"/>
</dbReference>
<evidence type="ECO:0000256" key="8">
    <source>
        <dbReference type="PROSITE-ProRule" id="PRU01026"/>
    </source>
</evidence>
<keyword evidence="5 7" id="KW-0949">S-adenosyl-L-methionine</keyword>
<dbReference type="InterPro" id="IPR011530">
    <property type="entry name" value="rRNA_adenine_dimethylase"/>
</dbReference>
<comment type="catalytic activity">
    <reaction evidence="7">
        <text>adenosine(1518)/adenosine(1519) in 16S rRNA + 4 S-adenosyl-L-methionine = N(6)-dimethyladenosine(1518)/N(6)-dimethyladenosine(1519) in 16S rRNA + 4 S-adenosyl-L-homocysteine + 4 H(+)</text>
        <dbReference type="Rhea" id="RHEA:19609"/>
        <dbReference type="Rhea" id="RHEA-COMP:10232"/>
        <dbReference type="Rhea" id="RHEA-COMP:10233"/>
        <dbReference type="ChEBI" id="CHEBI:15378"/>
        <dbReference type="ChEBI" id="CHEBI:57856"/>
        <dbReference type="ChEBI" id="CHEBI:59789"/>
        <dbReference type="ChEBI" id="CHEBI:74411"/>
        <dbReference type="ChEBI" id="CHEBI:74493"/>
        <dbReference type="EC" id="2.1.1.182"/>
    </reaction>
</comment>
<feature type="domain" description="Ribosomal RNA adenine methylase transferase N-terminal" evidence="9">
    <location>
        <begin position="30"/>
        <end position="209"/>
    </location>
</feature>
<dbReference type="PROSITE" id="PS01131">
    <property type="entry name" value="RRNA_A_DIMETH"/>
    <property type="match status" value="1"/>
</dbReference>
<dbReference type="InterPro" id="IPR023165">
    <property type="entry name" value="rRNA_Ade_diMease-like_C"/>
</dbReference>
<dbReference type="OrthoDB" id="9814755at2"/>
<dbReference type="GO" id="GO:0005829">
    <property type="term" value="C:cytosol"/>
    <property type="evidence" value="ECO:0007669"/>
    <property type="project" value="TreeGrafter"/>
</dbReference>
<dbReference type="CDD" id="cd02440">
    <property type="entry name" value="AdoMet_MTases"/>
    <property type="match status" value="1"/>
</dbReference>
<accession>A0A5Q2N4Z1</accession>
<dbReference type="InterPro" id="IPR020598">
    <property type="entry name" value="rRNA_Ade_methylase_Trfase_N"/>
</dbReference>
<evidence type="ECO:0000256" key="5">
    <source>
        <dbReference type="ARBA" id="ARBA00022691"/>
    </source>
</evidence>
<evidence type="ECO:0000259" key="9">
    <source>
        <dbReference type="SMART" id="SM00650"/>
    </source>
</evidence>
<dbReference type="PANTHER" id="PTHR11727">
    <property type="entry name" value="DIMETHYLADENOSINE TRANSFERASE"/>
    <property type="match status" value="1"/>
</dbReference>
<feature type="binding site" evidence="7 8">
    <location>
        <position position="74"/>
    </location>
    <ligand>
        <name>S-adenosyl-L-methionine</name>
        <dbReference type="ChEBI" id="CHEBI:59789"/>
    </ligand>
</feature>
<organism evidence="10 11">
    <name type="scientific">Heliorestis convoluta</name>
    <dbReference type="NCBI Taxonomy" id="356322"/>
    <lineage>
        <taxon>Bacteria</taxon>
        <taxon>Bacillati</taxon>
        <taxon>Bacillota</taxon>
        <taxon>Clostridia</taxon>
        <taxon>Eubacteriales</taxon>
        <taxon>Heliobacteriaceae</taxon>
        <taxon>Heliorestis</taxon>
    </lineage>
</organism>
<proteinExistence type="inferred from homology"/>
<evidence type="ECO:0000256" key="2">
    <source>
        <dbReference type="ARBA" id="ARBA00022552"/>
    </source>
</evidence>
<feature type="binding site" evidence="7 8">
    <location>
        <position position="50"/>
    </location>
    <ligand>
        <name>S-adenosyl-L-methionine</name>
        <dbReference type="ChEBI" id="CHEBI:59789"/>
    </ligand>
</feature>
<evidence type="ECO:0000256" key="7">
    <source>
        <dbReference type="HAMAP-Rule" id="MF_00607"/>
    </source>
</evidence>
<dbReference type="Gene3D" id="1.10.8.100">
    <property type="entry name" value="Ribosomal RNA adenine dimethylase-like, domain 2"/>
    <property type="match status" value="1"/>
</dbReference>
<sequence>MSREIRERLARYGIRAKKGLGQNFLVDKQYVQKIIDAAQLQAGSVVVEIGPGPATLTPYLAQEVGSSGKVIAIEVDEALRELLTDFASEFPQVKIHWQDALQVDYDQLTEPYLPPGGSFVLVANLPYYITTPIIMHLLESKFSYSHLVVMVQKEVAQRIVSPPGNKNYGALSVAVQFHCHVDLVTTVPPGAFVPAPKVSSAVVRLERRKVPPVSLLDERYFFQTVRAAFNQRRKTLLNALSSLDTKLTKAELASLLANKNIDPTRRGETLSLDEFAIVANALTEVKK</sequence>
<name>A0A5Q2N4Z1_9FIRM</name>
<evidence type="ECO:0000256" key="1">
    <source>
        <dbReference type="ARBA" id="ARBA00022490"/>
    </source>
</evidence>
<dbReference type="GO" id="GO:0003723">
    <property type="term" value="F:RNA binding"/>
    <property type="evidence" value="ECO:0007669"/>
    <property type="project" value="UniProtKB-UniRule"/>
</dbReference>
<comment type="subcellular location">
    <subcellularLocation>
        <location evidence="7">Cytoplasm</location>
    </subcellularLocation>
</comment>
<evidence type="ECO:0000256" key="3">
    <source>
        <dbReference type="ARBA" id="ARBA00022603"/>
    </source>
</evidence>
<dbReference type="EC" id="2.1.1.182" evidence="7"/>
<feature type="binding site" evidence="7 8">
    <location>
        <position position="99"/>
    </location>
    <ligand>
        <name>S-adenosyl-L-methionine</name>
        <dbReference type="ChEBI" id="CHEBI:59789"/>
    </ligand>
</feature>
<dbReference type="SMART" id="SM00650">
    <property type="entry name" value="rADc"/>
    <property type="match status" value="1"/>
</dbReference>
<dbReference type="AlphaFoldDB" id="A0A5Q2N4Z1"/>
<dbReference type="NCBIfam" id="TIGR00755">
    <property type="entry name" value="ksgA"/>
    <property type="match status" value="1"/>
</dbReference>
<comment type="similarity">
    <text evidence="7">Belongs to the class I-like SAM-binding methyltransferase superfamily. rRNA adenine N(6)-methyltransferase family. RsmA subfamily.</text>
</comment>
<dbReference type="Gene3D" id="3.40.50.150">
    <property type="entry name" value="Vaccinia Virus protein VP39"/>
    <property type="match status" value="1"/>
</dbReference>
<dbReference type="HAMAP" id="MF_00607">
    <property type="entry name" value="16SrRNA_methyltr_A"/>
    <property type="match status" value="1"/>
</dbReference>
<dbReference type="SUPFAM" id="SSF53335">
    <property type="entry name" value="S-adenosyl-L-methionine-dependent methyltransferases"/>
    <property type="match status" value="1"/>
</dbReference>
<keyword evidence="3 7" id="KW-0489">Methyltransferase</keyword>
<evidence type="ECO:0000313" key="11">
    <source>
        <dbReference type="Proteomes" id="UP000366051"/>
    </source>
</evidence>
<protein>
    <recommendedName>
        <fullName evidence="7">Ribosomal RNA small subunit methyltransferase A</fullName>
        <ecNumber evidence="7">2.1.1.182</ecNumber>
    </recommendedName>
    <alternativeName>
        <fullName evidence="7">16S rRNA (adenine(1518)-N(6)/adenine(1519)-N(6))-dimethyltransferase</fullName>
    </alternativeName>
    <alternativeName>
        <fullName evidence="7">16S rRNA dimethyladenosine transferase</fullName>
    </alternativeName>
    <alternativeName>
        <fullName evidence="7">16S rRNA dimethylase</fullName>
    </alternativeName>
    <alternativeName>
        <fullName evidence="7">S-adenosylmethionine-6-N', N'-adenosyl(rRNA) dimethyltransferase</fullName>
    </alternativeName>
</protein>
<evidence type="ECO:0000313" key="10">
    <source>
        <dbReference type="EMBL" id="QGG48686.1"/>
    </source>
</evidence>
<keyword evidence="4 7" id="KW-0808">Transferase</keyword>
<dbReference type="RefSeq" id="WP_153725806.1">
    <property type="nucleotide sequence ID" value="NZ_CP045875.1"/>
</dbReference>
<comment type="function">
    <text evidence="7">Specifically dimethylates two adjacent adenosines (A1518 and A1519) in the loop of a conserved hairpin near the 3'-end of 16S rRNA in the 30S particle. May play a critical role in biogenesis of 30S subunits.</text>
</comment>
<evidence type="ECO:0000256" key="4">
    <source>
        <dbReference type="ARBA" id="ARBA00022679"/>
    </source>
</evidence>
<gene>
    <name evidence="7" type="primary">rsmA</name>
    <name evidence="7" type="synonym">ksgA</name>
    <name evidence="10" type="ORF">FTV88_2593</name>
</gene>